<dbReference type="HOGENOM" id="CLU_2178849_0_0_4"/>
<reference evidence="3" key="1">
    <citation type="submission" date="2010-09" db="EMBL/GenBank/DDBJ databases">
        <title>Complete sequence of chromosome2 of Burkholderia sp. CCGE1003.</title>
        <authorList>
            <consortium name="US DOE Joint Genome Institute"/>
            <person name="Lucas S."/>
            <person name="Copeland A."/>
            <person name="Lapidus A."/>
            <person name="Cheng J.-F."/>
            <person name="Bruce D."/>
            <person name="Goodwin L."/>
            <person name="Pitluck S."/>
            <person name="Daligault H."/>
            <person name="Davenport K."/>
            <person name="Detter J.C."/>
            <person name="Han C."/>
            <person name="Tapia R."/>
            <person name="Land M."/>
            <person name="Hauser L."/>
            <person name="Jeffries C."/>
            <person name="Kyrpides N."/>
            <person name="Ivanova N."/>
            <person name="Ovchinnikova G."/>
            <person name="Martinez-Romero E."/>
            <person name="Rogel M.A."/>
            <person name="Auchtung J."/>
            <person name="Tiedje J.M."/>
            <person name="Woyke T."/>
        </authorList>
    </citation>
    <scope>NUCLEOTIDE SEQUENCE</scope>
    <source>
        <strain evidence="3">CCGE1003</strain>
    </source>
</reference>
<protein>
    <submittedName>
        <fullName evidence="3">Uncharacterized protein</fullName>
    </submittedName>
</protein>
<evidence type="ECO:0000313" key="3">
    <source>
        <dbReference type="EMBL" id="ADN60143.1"/>
    </source>
</evidence>
<dbReference type="KEGG" id="bgf:BC1003_4207"/>
<dbReference type="OrthoDB" id="9112405at2"/>
<evidence type="ECO:0000256" key="1">
    <source>
        <dbReference type="SAM" id="Coils"/>
    </source>
</evidence>
<evidence type="ECO:0000256" key="2">
    <source>
        <dbReference type="SAM" id="MobiDB-lite"/>
    </source>
</evidence>
<feature type="compositionally biased region" description="Low complexity" evidence="2">
    <location>
        <begin position="1"/>
        <end position="22"/>
    </location>
</feature>
<keyword evidence="1" id="KW-0175">Coiled coil</keyword>
<proteinExistence type="predicted"/>
<name>E1TEB4_BURSG</name>
<dbReference type="EMBL" id="CP002218">
    <property type="protein sequence ID" value="ADN60143.1"/>
    <property type="molecule type" value="Genomic_DNA"/>
</dbReference>
<gene>
    <name evidence="3" type="ordered locus">BC1003_4207</name>
</gene>
<dbReference type="AlphaFoldDB" id="E1TEB4"/>
<feature type="region of interest" description="Disordered" evidence="2">
    <location>
        <begin position="1"/>
        <end position="30"/>
    </location>
</feature>
<organism evidence="3">
    <name type="scientific">Burkholderia sp. (strain CCGE1003)</name>
    <dbReference type="NCBI Taxonomy" id="640512"/>
    <lineage>
        <taxon>Bacteria</taxon>
        <taxon>Pseudomonadati</taxon>
        <taxon>Pseudomonadota</taxon>
        <taxon>Betaproteobacteria</taxon>
        <taxon>Burkholderiales</taxon>
        <taxon>Burkholderiaceae</taxon>
        <taxon>Burkholderia</taxon>
    </lineage>
</organism>
<sequence>MTIDFSNLNASANSVSSNANAAQSTSGNRAKPSFQELLAELTDYVNGTPGERMEKMILAKLGVTEEELKKMPPEEREKILAKVRELLKKEMEAQREIEQQKASGVQVNLSV</sequence>
<dbReference type="STRING" id="640512.BC1003_4207"/>
<dbReference type="eggNOG" id="ENOG5033B4G">
    <property type="taxonomic scope" value="Bacteria"/>
</dbReference>
<accession>E1TEB4</accession>
<feature type="coiled-coil region" evidence="1">
    <location>
        <begin position="76"/>
        <end position="103"/>
    </location>
</feature>